<comment type="similarity">
    <text evidence="4">Belongs to the peptidase M29 family.</text>
</comment>
<evidence type="ECO:0000256" key="3">
    <source>
        <dbReference type="ARBA" id="ARBA00001947"/>
    </source>
</evidence>
<evidence type="ECO:0000256" key="5">
    <source>
        <dbReference type="ARBA" id="ARBA00022438"/>
    </source>
</evidence>
<name>A0ABW4LJ10_9BACI</name>
<keyword evidence="11" id="KW-1185">Reference proteome</keyword>
<evidence type="ECO:0000313" key="10">
    <source>
        <dbReference type="EMBL" id="MFD1735091.1"/>
    </source>
</evidence>
<dbReference type="PANTHER" id="PTHR34448">
    <property type="entry name" value="AMINOPEPTIDASE"/>
    <property type="match status" value="1"/>
</dbReference>
<dbReference type="Gene3D" id="3.40.1830.10">
    <property type="entry name" value="Thermophilic metalloprotease (M29)"/>
    <property type="match status" value="1"/>
</dbReference>
<evidence type="ECO:0000256" key="9">
    <source>
        <dbReference type="ARBA" id="ARBA00023049"/>
    </source>
</evidence>
<keyword evidence="8" id="KW-0378">Hydrolase</keyword>
<reference evidence="11" key="1">
    <citation type="journal article" date="2019" name="Int. J. Syst. Evol. Microbiol.">
        <title>The Global Catalogue of Microorganisms (GCM) 10K type strain sequencing project: providing services to taxonomists for standard genome sequencing and annotation.</title>
        <authorList>
            <consortium name="The Broad Institute Genomics Platform"/>
            <consortium name="The Broad Institute Genome Sequencing Center for Infectious Disease"/>
            <person name="Wu L."/>
            <person name="Ma J."/>
        </authorList>
    </citation>
    <scope>NUCLEOTIDE SEQUENCE [LARGE SCALE GENOMIC DNA]</scope>
    <source>
        <strain evidence="11">CCUG 49339</strain>
    </source>
</reference>
<proteinExistence type="inferred from homology"/>
<comment type="caution">
    <text evidence="10">The sequence shown here is derived from an EMBL/GenBank/DDBJ whole genome shotgun (WGS) entry which is preliminary data.</text>
</comment>
<evidence type="ECO:0000256" key="7">
    <source>
        <dbReference type="ARBA" id="ARBA00022723"/>
    </source>
</evidence>
<keyword evidence="5 10" id="KW-0031">Aminopeptidase</keyword>
<dbReference type="Proteomes" id="UP001597214">
    <property type="component" value="Unassembled WGS sequence"/>
</dbReference>
<dbReference type="PANTHER" id="PTHR34448:SF3">
    <property type="entry name" value="AMINOPEPTIDASE AMPS"/>
    <property type="match status" value="1"/>
</dbReference>
<sequence length="410" mass="45386">MSTFQEKLKKYAEITVKIGLNIQKGQILLINAPIVSAEYVREVAKAAYDAGAKNVHVEWVDEELSKIKYEQAPEESLMHFPSWKAKGYEEMAKDGCAYLAISASNPDLLKGVSAERVAMTRKAQAEAMGSFRSMTRSNQISWCVVSVPTPEWAAKVFPHLSEEKQVPALWESIFACTRATLDDPIKAWEEHSKQLLNKVEFLNSKKYKKLHYRGPGTDLFIELPEKHIWVGGGGTNAKGVPFIPNMPTEEVFTTPLMEGVNGTVSSTKPLILAGNVVDEFSLTFEKGRIIDFQAKEGYDALKQLIETDEGSHFLGEIALVPHHSPISNTNVLFYNTLFDENASNHLAIGNAYPICIEGGTNMNAEELKQNGSNSSLVHVDFMIGSAEMDIDAETADGVIEPLFRNGNWAN</sequence>
<evidence type="ECO:0000313" key="11">
    <source>
        <dbReference type="Proteomes" id="UP001597214"/>
    </source>
</evidence>
<comment type="cofactor">
    <cofactor evidence="2">
        <name>Mg(2+)</name>
        <dbReference type="ChEBI" id="CHEBI:18420"/>
    </cofactor>
</comment>
<dbReference type="Pfam" id="PF02073">
    <property type="entry name" value="Peptidase_M29"/>
    <property type="match status" value="1"/>
</dbReference>
<keyword evidence="9" id="KW-0482">Metalloprotease</keyword>
<keyword evidence="6" id="KW-0645">Protease</keyword>
<dbReference type="InterPro" id="IPR035097">
    <property type="entry name" value="M29_N-terminal"/>
</dbReference>
<dbReference type="RefSeq" id="WP_377926178.1">
    <property type="nucleotide sequence ID" value="NZ_JBHUEM010000001.1"/>
</dbReference>
<dbReference type="PRINTS" id="PR00919">
    <property type="entry name" value="THERMOPTASE"/>
</dbReference>
<comment type="cofactor">
    <cofactor evidence="3">
        <name>Zn(2+)</name>
        <dbReference type="ChEBI" id="CHEBI:29105"/>
    </cofactor>
</comment>
<accession>A0ABW4LJ10</accession>
<keyword evidence="7" id="KW-0479">Metal-binding</keyword>
<evidence type="ECO:0000256" key="4">
    <source>
        <dbReference type="ARBA" id="ARBA00008236"/>
    </source>
</evidence>
<evidence type="ECO:0000256" key="6">
    <source>
        <dbReference type="ARBA" id="ARBA00022670"/>
    </source>
</evidence>
<dbReference type="GO" id="GO:0004177">
    <property type="term" value="F:aminopeptidase activity"/>
    <property type="evidence" value="ECO:0007669"/>
    <property type="project" value="UniProtKB-KW"/>
</dbReference>
<evidence type="ECO:0000256" key="2">
    <source>
        <dbReference type="ARBA" id="ARBA00001946"/>
    </source>
</evidence>
<dbReference type="InterPro" id="IPR000787">
    <property type="entry name" value="Peptidase_M29"/>
</dbReference>
<dbReference type="EMBL" id="JBHUEM010000001">
    <property type="protein sequence ID" value="MFD1735091.1"/>
    <property type="molecule type" value="Genomic_DNA"/>
</dbReference>
<gene>
    <name evidence="10" type="ORF">ACFSCX_00810</name>
</gene>
<evidence type="ECO:0000256" key="8">
    <source>
        <dbReference type="ARBA" id="ARBA00022801"/>
    </source>
</evidence>
<comment type="cofactor">
    <cofactor evidence="1">
        <name>Co(2+)</name>
        <dbReference type="ChEBI" id="CHEBI:48828"/>
    </cofactor>
</comment>
<dbReference type="InterPro" id="IPR052170">
    <property type="entry name" value="M29_Exopeptidase"/>
</dbReference>
<protein>
    <submittedName>
        <fullName evidence="10">Aminopeptidase</fullName>
    </submittedName>
</protein>
<dbReference type="SUPFAM" id="SSF144052">
    <property type="entry name" value="Thermophilic metalloprotease-like"/>
    <property type="match status" value="1"/>
</dbReference>
<evidence type="ECO:0000256" key="1">
    <source>
        <dbReference type="ARBA" id="ARBA00001941"/>
    </source>
</evidence>
<organism evidence="10 11">
    <name type="scientific">Bacillus salitolerans</name>
    <dbReference type="NCBI Taxonomy" id="1437434"/>
    <lineage>
        <taxon>Bacteria</taxon>
        <taxon>Bacillati</taxon>
        <taxon>Bacillota</taxon>
        <taxon>Bacilli</taxon>
        <taxon>Bacillales</taxon>
        <taxon>Bacillaceae</taxon>
        <taxon>Bacillus</taxon>
    </lineage>
</organism>